<comment type="caution">
    <text evidence="1">The sequence shown here is derived from an EMBL/GenBank/DDBJ whole genome shotgun (WGS) entry which is preliminary data.</text>
</comment>
<dbReference type="InterPro" id="IPR010064">
    <property type="entry name" value="HK97-gp10_tail"/>
</dbReference>
<dbReference type="AlphaFoldDB" id="A0A0F9K581"/>
<accession>A0A0F9K581</accession>
<dbReference type="EMBL" id="LAZR01016010">
    <property type="protein sequence ID" value="KKM06368.1"/>
    <property type="molecule type" value="Genomic_DNA"/>
</dbReference>
<protein>
    <submittedName>
        <fullName evidence="1">Uncharacterized protein</fullName>
    </submittedName>
</protein>
<dbReference type="NCBIfam" id="TIGR01725">
    <property type="entry name" value="phge_HK97_gp10"/>
    <property type="match status" value="1"/>
</dbReference>
<reference evidence="1" key="1">
    <citation type="journal article" date="2015" name="Nature">
        <title>Complex archaea that bridge the gap between prokaryotes and eukaryotes.</title>
        <authorList>
            <person name="Spang A."/>
            <person name="Saw J.H."/>
            <person name="Jorgensen S.L."/>
            <person name="Zaremba-Niedzwiedzka K."/>
            <person name="Martijn J."/>
            <person name="Lind A.E."/>
            <person name="van Eijk R."/>
            <person name="Schleper C."/>
            <person name="Guy L."/>
            <person name="Ettema T.J."/>
        </authorList>
    </citation>
    <scope>NUCLEOTIDE SEQUENCE</scope>
</reference>
<dbReference type="Pfam" id="PF04883">
    <property type="entry name" value="HK97-gp10_like"/>
    <property type="match status" value="1"/>
</dbReference>
<evidence type="ECO:0000313" key="1">
    <source>
        <dbReference type="EMBL" id="KKM06368.1"/>
    </source>
</evidence>
<name>A0A0F9K581_9ZZZZ</name>
<sequence length="119" mass="13360">MTSEFRWYGERAKKQINEKVANDLTGMDADIVKLAQQNVNQSPPGHPQVQTGTLRRSITMDVDRRNLTAKVGIMSGSSDADQALIYAPFLEFGTSTMGPYPFLFPAAETITKRAREYFR</sequence>
<proteinExistence type="predicted"/>
<gene>
    <name evidence="1" type="ORF">LCGC14_1744700</name>
</gene>
<organism evidence="1">
    <name type="scientific">marine sediment metagenome</name>
    <dbReference type="NCBI Taxonomy" id="412755"/>
    <lineage>
        <taxon>unclassified sequences</taxon>
        <taxon>metagenomes</taxon>
        <taxon>ecological metagenomes</taxon>
    </lineage>
</organism>